<protein>
    <submittedName>
        <fullName evidence="4">Uncharacterized protein</fullName>
    </submittedName>
</protein>
<evidence type="ECO:0000256" key="2">
    <source>
        <dbReference type="SAM" id="Phobius"/>
    </source>
</evidence>
<dbReference type="InParanoid" id="A0A3N4KJW2"/>
<dbReference type="OrthoDB" id="5414554at2759"/>
<dbReference type="AlphaFoldDB" id="A0A3N4KJW2"/>
<evidence type="ECO:0000313" key="4">
    <source>
        <dbReference type="EMBL" id="RPB10820.1"/>
    </source>
</evidence>
<keyword evidence="3" id="KW-0732">Signal</keyword>
<keyword evidence="2" id="KW-1133">Transmembrane helix</keyword>
<keyword evidence="2" id="KW-0812">Transmembrane</keyword>
<evidence type="ECO:0000256" key="3">
    <source>
        <dbReference type="SAM" id="SignalP"/>
    </source>
</evidence>
<keyword evidence="5" id="KW-1185">Reference proteome</keyword>
<feature type="transmembrane region" description="Helical" evidence="2">
    <location>
        <begin position="51"/>
        <end position="73"/>
    </location>
</feature>
<sequence>MLAYTLLLFSLLLRACLSTPLVPRSQGISVSPVSPQTAPASIIPGFNNSTAIVLLVALVSLALAIPMFVYIWLRRRRLLRGGRGAGAMVVERKMSMASMASDSPLNARRRSTDSGATGGSRESGPEIPKVVVEDTDQAETEPRTPRTPKTPKGPVRTETSSTTGTAMTLVARPVQISVKPIRAVEIMVKPAKSTREALFRVMLAGNKPDRAVGPELYGMTMVLYGGLWCDHTILIVSLTRETANKKQLHDSIERA</sequence>
<evidence type="ECO:0000256" key="1">
    <source>
        <dbReference type="SAM" id="MobiDB-lite"/>
    </source>
</evidence>
<organism evidence="4 5">
    <name type="scientific">Morchella conica CCBAS932</name>
    <dbReference type="NCBI Taxonomy" id="1392247"/>
    <lineage>
        <taxon>Eukaryota</taxon>
        <taxon>Fungi</taxon>
        <taxon>Dikarya</taxon>
        <taxon>Ascomycota</taxon>
        <taxon>Pezizomycotina</taxon>
        <taxon>Pezizomycetes</taxon>
        <taxon>Pezizales</taxon>
        <taxon>Morchellaceae</taxon>
        <taxon>Morchella</taxon>
    </lineage>
</organism>
<feature type="region of interest" description="Disordered" evidence="1">
    <location>
        <begin position="99"/>
        <end position="161"/>
    </location>
</feature>
<feature type="chain" id="PRO_5018127499" evidence="3">
    <location>
        <begin position="19"/>
        <end position="255"/>
    </location>
</feature>
<reference evidence="4 5" key="1">
    <citation type="journal article" date="2018" name="Nat. Ecol. Evol.">
        <title>Pezizomycetes genomes reveal the molecular basis of ectomycorrhizal truffle lifestyle.</title>
        <authorList>
            <person name="Murat C."/>
            <person name="Payen T."/>
            <person name="Noel B."/>
            <person name="Kuo A."/>
            <person name="Morin E."/>
            <person name="Chen J."/>
            <person name="Kohler A."/>
            <person name="Krizsan K."/>
            <person name="Balestrini R."/>
            <person name="Da Silva C."/>
            <person name="Montanini B."/>
            <person name="Hainaut M."/>
            <person name="Levati E."/>
            <person name="Barry K.W."/>
            <person name="Belfiori B."/>
            <person name="Cichocki N."/>
            <person name="Clum A."/>
            <person name="Dockter R.B."/>
            <person name="Fauchery L."/>
            <person name="Guy J."/>
            <person name="Iotti M."/>
            <person name="Le Tacon F."/>
            <person name="Lindquist E.A."/>
            <person name="Lipzen A."/>
            <person name="Malagnac F."/>
            <person name="Mello A."/>
            <person name="Molinier V."/>
            <person name="Miyauchi S."/>
            <person name="Poulain J."/>
            <person name="Riccioni C."/>
            <person name="Rubini A."/>
            <person name="Sitrit Y."/>
            <person name="Splivallo R."/>
            <person name="Traeger S."/>
            <person name="Wang M."/>
            <person name="Zifcakova L."/>
            <person name="Wipf D."/>
            <person name="Zambonelli A."/>
            <person name="Paolocci F."/>
            <person name="Nowrousian M."/>
            <person name="Ottonello S."/>
            <person name="Baldrian P."/>
            <person name="Spatafora J.W."/>
            <person name="Henrissat B."/>
            <person name="Nagy L.G."/>
            <person name="Aury J.M."/>
            <person name="Wincker P."/>
            <person name="Grigoriev I.V."/>
            <person name="Bonfante P."/>
            <person name="Martin F.M."/>
        </authorList>
    </citation>
    <scope>NUCLEOTIDE SEQUENCE [LARGE SCALE GENOMIC DNA]</scope>
    <source>
        <strain evidence="4 5">CCBAS932</strain>
    </source>
</reference>
<name>A0A3N4KJW2_9PEZI</name>
<feature type="signal peptide" evidence="3">
    <location>
        <begin position="1"/>
        <end position="18"/>
    </location>
</feature>
<proteinExistence type="predicted"/>
<keyword evidence="2" id="KW-0472">Membrane</keyword>
<dbReference type="Proteomes" id="UP000277580">
    <property type="component" value="Unassembled WGS sequence"/>
</dbReference>
<dbReference type="EMBL" id="ML119140">
    <property type="protein sequence ID" value="RPB10820.1"/>
    <property type="molecule type" value="Genomic_DNA"/>
</dbReference>
<accession>A0A3N4KJW2</accession>
<evidence type="ECO:0000313" key="5">
    <source>
        <dbReference type="Proteomes" id="UP000277580"/>
    </source>
</evidence>
<gene>
    <name evidence="4" type="ORF">P167DRAFT_566363</name>
</gene>